<evidence type="ECO:0000259" key="2">
    <source>
        <dbReference type="SMART" id="SM00256"/>
    </source>
</evidence>
<dbReference type="SUPFAM" id="SSF81383">
    <property type="entry name" value="F-box domain"/>
    <property type="match status" value="1"/>
</dbReference>
<dbReference type="InterPro" id="IPR001810">
    <property type="entry name" value="F-box_dom"/>
</dbReference>
<dbReference type="Gene3D" id="1.20.1280.50">
    <property type="match status" value="1"/>
</dbReference>
<evidence type="ECO:0000256" key="1">
    <source>
        <dbReference type="SAM" id="MobiDB-lite"/>
    </source>
</evidence>
<evidence type="ECO:0000313" key="3">
    <source>
        <dbReference type="EMBL" id="GAT56666.1"/>
    </source>
</evidence>
<keyword evidence="4" id="KW-1185">Reference proteome</keyword>
<dbReference type="SMART" id="SM00256">
    <property type="entry name" value="FBOX"/>
    <property type="match status" value="1"/>
</dbReference>
<dbReference type="Pfam" id="PF12937">
    <property type="entry name" value="F-box-like"/>
    <property type="match status" value="1"/>
</dbReference>
<dbReference type="Proteomes" id="UP000815677">
    <property type="component" value="Unassembled WGS sequence"/>
</dbReference>
<sequence length="904" mass="99475">MATGIGSLPPELLESIFGLDRIHPRDLVRLRLVSRLWNDIIESTPELKYSTELWRDGLLRGAPAKGVGFAELLAKLYARRNAWRALRYASKTVVPIQSIDDCRAYELIGRHLSLQENRDDKDSFMTLSLDALHTSSARGDSVWRSHLGIGLENFEDFAIDPGQDLLAFLHHINAESGAVAFRRVSDPAELHADARAAQIAFPCTWVETFMMTIQILDNIVSVYLHSGFRVLVFDWRRGTMLLDMWVREALDCYFLTPQLFILAVRSPSANGGRLLLHRITPIPGEKPQLEHIGSLELPPLSVADPSLLALSSVNILAGTYTTEPPAGVPYYQANDRRILVLGLTYPVPDFLRLVLHIRTLWALVVKYDSEPHNSAPVERKWGEWGPKEARLLRGGRHHWPRHVHGEWVALPVAPPTDDQVQFLDFNVHRNDPHWELFEPKPSRGPGGSETHRESSSVQFSVQINIPFAIPEMSSLAKDEDEDEAGTAGSDHEQPPAGLARPILKQTREVNLFASTVRTSLPYREVFAFMSGSGWLQPARESEDLDSDESEAEEGGYDLFLLDEDHIIASDLTNATPEMVVFRMGLSALYTQVEWQPAMRFLPALGVVFSLFAPVVLGDLSVGYTPSGKAIFALPPGSHLEQSGRNFNVVAANGSTVHVFENLIRGSGARRRMSPGMVKRQGLSVPADATAALPDNSTVQSFNATLVVPPAPTTFDSQLIFLTAGLIFYDEDAGDYLYMATGLQYGGTNFQGGPYWTSTFLMEAVPDNLFSQGDFGNPIVHPGDVLHTTVGISTDLSPIPGYTWYTFGLNSTTSAEANLTYTVLFEDGPGFSLLIRGQEEGVEQASDYPAGSMVFQDLSVNLTTGAPEISWVAETNSTIVPELGIEVQADGATDAQIAIVFPSSS</sequence>
<dbReference type="CDD" id="cd09917">
    <property type="entry name" value="F-box_SF"/>
    <property type="match status" value="1"/>
</dbReference>
<feature type="region of interest" description="Disordered" evidence="1">
    <location>
        <begin position="434"/>
        <end position="456"/>
    </location>
</feature>
<accession>A0ABQ0M3A6</accession>
<dbReference type="EMBL" id="DF849320">
    <property type="protein sequence ID" value="GAT56666.1"/>
    <property type="molecule type" value="Genomic_DNA"/>
</dbReference>
<organism evidence="3 4">
    <name type="scientific">Mycena chlorophos</name>
    <name type="common">Agaric fungus</name>
    <name type="synonym">Agaricus chlorophos</name>
    <dbReference type="NCBI Taxonomy" id="658473"/>
    <lineage>
        <taxon>Eukaryota</taxon>
        <taxon>Fungi</taxon>
        <taxon>Dikarya</taxon>
        <taxon>Basidiomycota</taxon>
        <taxon>Agaricomycotina</taxon>
        <taxon>Agaricomycetes</taxon>
        <taxon>Agaricomycetidae</taxon>
        <taxon>Agaricales</taxon>
        <taxon>Marasmiineae</taxon>
        <taxon>Mycenaceae</taxon>
        <taxon>Mycena</taxon>
    </lineage>
</organism>
<feature type="domain" description="F-box" evidence="2">
    <location>
        <begin position="8"/>
        <end position="49"/>
    </location>
</feature>
<dbReference type="InterPro" id="IPR036047">
    <property type="entry name" value="F-box-like_dom_sf"/>
</dbReference>
<evidence type="ECO:0000313" key="4">
    <source>
        <dbReference type="Proteomes" id="UP000815677"/>
    </source>
</evidence>
<gene>
    <name evidence="3" type="ORF">MCHLO_13294</name>
</gene>
<name>A0ABQ0M3A6_MYCCL</name>
<protein>
    <recommendedName>
        <fullName evidence="2">F-box domain-containing protein</fullName>
    </recommendedName>
</protein>
<feature type="region of interest" description="Disordered" evidence="1">
    <location>
        <begin position="475"/>
        <end position="497"/>
    </location>
</feature>
<reference evidence="3" key="1">
    <citation type="submission" date="2014-09" db="EMBL/GenBank/DDBJ databases">
        <title>Genome sequence of the luminous mushroom Mycena chlorophos for searching fungal bioluminescence genes.</title>
        <authorList>
            <person name="Tanaka Y."/>
            <person name="Kasuga D."/>
            <person name="Oba Y."/>
            <person name="Hase S."/>
            <person name="Sato K."/>
            <person name="Oba Y."/>
            <person name="Sakakibara Y."/>
        </authorList>
    </citation>
    <scope>NUCLEOTIDE SEQUENCE</scope>
</reference>
<proteinExistence type="predicted"/>